<evidence type="ECO:0000256" key="2">
    <source>
        <dbReference type="SAM" id="SignalP"/>
    </source>
</evidence>
<comment type="caution">
    <text evidence="3">The sequence shown here is derived from an EMBL/GenBank/DDBJ whole genome shotgun (WGS) entry which is preliminary data.</text>
</comment>
<accession>A0ABV0D103</accession>
<dbReference type="EMBL" id="JBDLBR010000003">
    <property type="protein sequence ID" value="MEN7537605.1"/>
    <property type="molecule type" value="Genomic_DNA"/>
</dbReference>
<evidence type="ECO:0000313" key="3">
    <source>
        <dbReference type="EMBL" id="MEN7537605.1"/>
    </source>
</evidence>
<feature type="region of interest" description="Disordered" evidence="1">
    <location>
        <begin position="25"/>
        <end position="84"/>
    </location>
</feature>
<feature type="compositionally biased region" description="Acidic residues" evidence="1">
    <location>
        <begin position="62"/>
        <end position="73"/>
    </location>
</feature>
<dbReference type="RefSeq" id="WP_346785051.1">
    <property type="nucleotide sequence ID" value="NZ_JBDLBR010000003.1"/>
</dbReference>
<feature type="chain" id="PRO_5045846057" evidence="2">
    <location>
        <begin position="27"/>
        <end position="84"/>
    </location>
</feature>
<evidence type="ECO:0000313" key="4">
    <source>
        <dbReference type="Proteomes" id="UP001484535"/>
    </source>
</evidence>
<proteinExistence type="predicted"/>
<name>A0ABV0D103_9SPHN</name>
<dbReference type="Proteomes" id="UP001484535">
    <property type="component" value="Unassembled WGS sequence"/>
</dbReference>
<gene>
    <name evidence="3" type="ORF">ABDJ38_10505</name>
</gene>
<sequence>MKKMSATFASATLALTLAMGGTALYAQDTDGPDTAVPADPAPEPMPTEAAPPPPADPAPAPVDEDGDGVDDITGEPIPDGAPQR</sequence>
<evidence type="ECO:0000256" key="1">
    <source>
        <dbReference type="SAM" id="MobiDB-lite"/>
    </source>
</evidence>
<feature type="compositionally biased region" description="Pro residues" evidence="1">
    <location>
        <begin position="39"/>
        <end position="60"/>
    </location>
</feature>
<feature type="signal peptide" evidence="2">
    <location>
        <begin position="1"/>
        <end position="26"/>
    </location>
</feature>
<organism evidence="3 4">
    <name type="scientific">Aurantiacibacter flavus</name>
    <dbReference type="NCBI Taxonomy" id="3145232"/>
    <lineage>
        <taxon>Bacteria</taxon>
        <taxon>Pseudomonadati</taxon>
        <taxon>Pseudomonadota</taxon>
        <taxon>Alphaproteobacteria</taxon>
        <taxon>Sphingomonadales</taxon>
        <taxon>Erythrobacteraceae</taxon>
        <taxon>Aurantiacibacter</taxon>
    </lineage>
</organism>
<keyword evidence="4" id="KW-1185">Reference proteome</keyword>
<reference evidence="3 4" key="1">
    <citation type="submission" date="2024-05" db="EMBL/GenBank/DDBJ databases">
        <authorList>
            <person name="Park S."/>
        </authorList>
    </citation>
    <scope>NUCLEOTIDE SEQUENCE [LARGE SCALE GENOMIC DNA]</scope>
    <source>
        <strain evidence="3 4">DGU5</strain>
    </source>
</reference>
<protein>
    <submittedName>
        <fullName evidence="3">Uncharacterized protein</fullName>
    </submittedName>
</protein>
<keyword evidence="2" id="KW-0732">Signal</keyword>